<feature type="region of interest" description="Disordered" evidence="1">
    <location>
        <begin position="1"/>
        <end position="73"/>
    </location>
</feature>
<dbReference type="RefSeq" id="WP_204708334.1">
    <property type="nucleotide sequence ID" value="NZ_JBHSZV010000062.1"/>
</dbReference>
<proteinExistence type="predicted"/>
<reference evidence="3" key="1">
    <citation type="journal article" date="2019" name="Int. J. Syst. Evol. Microbiol.">
        <title>The Global Catalogue of Microorganisms (GCM) 10K type strain sequencing project: providing services to taxonomists for standard genome sequencing and annotation.</title>
        <authorList>
            <consortium name="The Broad Institute Genomics Platform"/>
            <consortium name="The Broad Institute Genome Sequencing Center for Infectious Disease"/>
            <person name="Wu L."/>
            <person name="Ma J."/>
        </authorList>
    </citation>
    <scope>NUCLEOTIDE SEQUENCE [LARGE SCALE GENOMIC DNA]</scope>
    <source>
        <strain evidence="3">CGMCC 4.1621</strain>
    </source>
</reference>
<comment type="caution">
    <text evidence="2">The sequence shown here is derived from an EMBL/GenBank/DDBJ whole genome shotgun (WGS) entry which is preliminary data.</text>
</comment>
<accession>A0ABW2EPB9</accession>
<keyword evidence="3" id="KW-1185">Reference proteome</keyword>
<evidence type="ECO:0000313" key="3">
    <source>
        <dbReference type="Proteomes" id="UP001596410"/>
    </source>
</evidence>
<feature type="compositionally biased region" description="Basic and acidic residues" evidence="1">
    <location>
        <begin position="1"/>
        <end position="10"/>
    </location>
</feature>
<evidence type="ECO:0000256" key="1">
    <source>
        <dbReference type="SAM" id="MobiDB-lite"/>
    </source>
</evidence>
<dbReference type="EMBL" id="JBHSZV010000062">
    <property type="protein sequence ID" value="MFC7064048.1"/>
    <property type="molecule type" value="Genomic_DNA"/>
</dbReference>
<protein>
    <submittedName>
        <fullName evidence="2">YozQ family protein</fullName>
    </submittedName>
</protein>
<sequence length="73" mass="8250">MSKNKDKTIGDRQYSPADYNRNDDTSEGLATTHEQVSDTLTEGTYDAKIDKVDKDGNLISHDGEEITKKEMRK</sequence>
<feature type="compositionally biased region" description="Polar residues" evidence="1">
    <location>
        <begin position="28"/>
        <end position="42"/>
    </location>
</feature>
<name>A0ABW2EPB9_9BACI</name>
<dbReference type="Proteomes" id="UP001596410">
    <property type="component" value="Unassembled WGS sequence"/>
</dbReference>
<dbReference type="InterPro" id="IPR025100">
    <property type="entry name" value="DUF4025"/>
</dbReference>
<gene>
    <name evidence="2" type="ORF">ACFQIC_19825</name>
</gene>
<organism evidence="2 3">
    <name type="scientific">Halobacillus seohaensis</name>
    <dbReference type="NCBI Taxonomy" id="447421"/>
    <lineage>
        <taxon>Bacteria</taxon>
        <taxon>Bacillati</taxon>
        <taxon>Bacillota</taxon>
        <taxon>Bacilli</taxon>
        <taxon>Bacillales</taxon>
        <taxon>Bacillaceae</taxon>
        <taxon>Halobacillus</taxon>
    </lineage>
</organism>
<feature type="compositionally biased region" description="Basic and acidic residues" evidence="1">
    <location>
        <begin position="45"/>
        <end position="73"/>
    </location>
</feature>
<evidence type="ECO:0000313" key="2">
    <source>
        <dbReference type="EMBL" id="MFC7064048.1"/>
    </source>
</evidence>
<dbReference type="Pfam" id="PF13217">
    <property type="entry name" value="DUF4025"/>
    <property type="match status" value="1"/>
</dbReference>